<evidence type="ECO:0000313" key="8">
    <source>
        <dbReference type="EMBL" id="OGF12929.1"/>
    </source>
</evidence>
<dbReference type="EC" id="2.5.1.16" evidence="5"/>
<comment type="caution">
    <text evidence="8">The sequence shown here is derived from an EMBL/GenBank/DDBJ whole genome shotgun (WGS) entry which is preliminary data.</text>
</comment>
<feature type="binding site" evidence="5">
    <location>
        <position position="32"/>
    </location>
    <ligand>
        <name>S-methyl-5'-thioadenosine</name>
        <dbReference type="ChEBI" id="CHEBI:17509"/>
    </ligand>
</feature>
<dbReference type="InterPro" id="IPR037163">
    <property type="entry name" value="Spermidine_synt_N_sf"/>
</dbReference>
<dbReference type="UniPathway" id="UPA00248">
    <property type="reaction ID" value="UER00314"/>
</dbReference>
<dbReference type="GO" id="GO:0008295">
    <property type="term" value="P:spermidine biosynthetic process"/>
    <property type="evidence" value="ECO:0007669"/>
    <property type="project" value="UniProtKB-UniRule"/>
</dbReference>
<comment type="subunit">
    <text evidence="5">Homodimer or homotetramer.</text>
</comment>
<feature type="binding site" evidence="5">
    <location>
        <position position="166"/>
    </location>
    <ligand>
        <name>S-methyl-5'-thioadenosine</name>
        <dbReference type="ChEBI" id="CHEBI:17509"/>
    </ligand>
</feature>
<reference evidence="8 9" key="1">
    <citation type="journal article" date="2016" name="Nat. Commun.">
        <title>Thousands of microbial genomes shed light on interconnected biogeochemical processes in an aquifer system.</title>
        <authorList>
            <person name="Anantharaman K."/>
            <person name="Brown C.T."/>
            <person name="Hug L.A."/>
            <person name="Sharon I."/>
            <person name="Castelle C.J."/>
            <person name="Probst A.J."/>
            <person name="Thomas B.C."/>
            <person name="Singh A."/>
            <person name="Wilkins M.J."/>
            <person name="Karaoz U."/>
            <person name="Brodie E.L."/>
            <person name="Williams K.H."/>
            <person name="Hubbard S.S."/>
            <person name="Banfield J.F."/>
        </authorList>
    </citation>
    <scope>NUCLEOTIDE SEQUENCE [LARGE SCALE GENOMIC DNA]</scope>
</reference>
<comment type="catalytic activity">
    <reaction evidence="5">
        <text>S-adenosyl 3-(methylsulfanyl)propylamine + putrescine = S-methyl-5'-thioadenosine + spermidine + H(+)</text>
        <dbReference type="Rhea" id="RHEA:12721"/>
        <dbReference type="ChEBI" id="CHEBI:15378"/>
        <dbReference type="ChEBI" id="CHEBI:17509"/>
        <dbReference type="ChEBI" id="CHEBI:57443"/>
        <dbReference type="ChEBI" id="CHEBI:57834"/>
        <dbReference type="ChEBI" id="CHEBI:326268"/>
        <dbReference type="EC" id="2.5.1.16"/>
    </reaction>
</comment>
<feature type="binding site" evidence="5">
    <location>
        <position position="107"/>
    </location>
    <ligand>
        <name>S-methyl-5'-thioadenosine</name>
        <dbReference type="ChEBI" id="CHEBI:17509"/>
    </ligand>
</feature>
<protein>
    <recommendedName>
        <fullName evidence="5">Polyamine aminopropyltransferase</fullName>
    </recommendedName>
    <alternativeName>
        <fullName evidence="5">Putrescine aminopropyltransferase</fullName>
        <shortName evidence="5">PAPT</shortName>
    </alternativeName>
    <alternativeName>
        <fullName evidence="5">Spermidine synthase</fullName>
        <shortName evidence="5">SPDS</shortName>
        <shortName evidence="5">SPDSY</shortName>
        <ecNumber evidence="5">2.5.1.16</ecNumber>
    </alternativeName>
</protein>
<evidence type="ECO:0000259" key="7">
    <source>
        <dbReference type="PROSITE" id="PS51006"/>
    </source>
</evidence>
<comment type="function">
    <text evidence="5">Catalyzes the irreversible transfer of a propylamine group from the amino donor S-adenosylmethioninamine (decarboxy-AdoMet) to putrescine (1,4-diaminobutane) to yield spermidine.</text>
</comment>
<keyword evidence="2 5" id="KW-0808">Transferase</keyword>
<evidence type="ECO:0000256" key="5">
    <source>
        <dbReference type="HAMAP-Rule" id="MF_00198"/>
    </source>
</evidence>
<gene>
    <name evidence="5" type="primary">speE</name>
    <name evidence="8" type="ORF">A2024_11935</name>
</gene>
<proteinExistence type="inferred from homology"/>
<dbReference type="Proteomes" id="UP000177230">
    <property type="component" value="Unassembled WGS sequence"/>
</dbReference>
<comment type="catalytic activity">
    <reaction evidence="4">
        <text>S-adenosyl 3-(methylsulfanyl)propylamine + spermidine = thermospermine + S-methyl-5'-thioadenosine + H(+)</text>
        <dbReference type="Rhea" id="RHEA:30515"/>
        <dbReference type="ChEBI" id="CHEBI:15378"/>
        <dbReference type="ChEBI" id="CHEBI:17509"/>
        <dbReference type="ChEBI" id="CHEBI:57443"/>
        <dbReference type="ChEBI" id="CHEBI:57834"/>
        <dbReference type="ChEBI" id="CHEBI:59903"/>
        <dbReference type="EC" id="2.5.1.79"/>
    </reaction>
</comment>
<evidence type="ECO:0000313" key="9">
    <source>
        <dbReference type="Proteomes" id="UP000177230"/>
    </source>
</evidence>
<dbReference type="EMBL" id="MFFM01000028">
    <property type="protein sequence ID" value="OGF12929.1"/>
    <property type="molecule type" value="Genomic_DNA"/>
</dbReference>
<dbReference type="Gene3D" id="3.40.50.150">
    <property type="entry name" value="Vaccinia Virus protein VP39"/>
    <property type="match status" value="1"/>
</dbReference>
<comment type="caution">
    <text evidence="5">Lacks conserved residue(s) required for the propagation of feature annotation.</text>
</comment>
<sequence>MTVSNYYLEHWIDEMHLHGVKKTVVSTQTKYQKIDIVDTYNYGRCLFLDERMQSSERDSFIYHEALVHPPLLLHPDPRKVMIVGGGEGETLRDILKHKSVKQVVMVDIDKQLVEFCRKELPQWAGGAFQDRRSKVHYMDARAYLQKTRETFDVIIIDLTEPIEGGPSFKLYTREFYQLLNRRLSPQGLITLQAGTTRSGDTQMLTAVARTISSAFPVTRIYQVTIPSFGLPWGFILGSKGADPLVYSPDQIDALIKKRGLKKLDYYDGITHLSMFALPKFLRKDFDKQQRVITDKNLLTAKFA</sequence>
<dbReference type="InterPro" id="IPR030374">
    <property type="entry name" value="PABS"/>
</dbReference>
<dbReference type="AlphaFoldDB" id="A0A1F5REQ7"/>
<dbReference type="PROSITE" id="PS51006">
    <property type="entry name" value="PABS_2"/>
    <property type="match status" value="1"/>
</dbReference>
<feature type="binding site" evidence="5">
    <location>
        <position position="87"/>
    </location>
    <ligand>
        <name>spermidine</name>
        <dbReference type="ChEBI" id="CHEBI:57834"/>
    </ligand>
</feature>
<dbReference type="Pfam" id="PF01564">
    <property type="entry name" value="Spermine_synth"/>
    <property type="match status" value="1"/>
</dbReference>
<evidence type="ECO:0000256" key="4">
    <source>
        <dbReference type="ARBA" id="ARBA00048874"/>
    </source>
</evidence>
<feature type="binding site" evidence="5">
    <location>
        <position position="63"/>
    </location>
    <ligand>
        <name>spermidine</name>
        <dbReference type="ChEBI" id="CHEBI:57834"/>
    </ligand>
</feature>
<accession>A0A1F5REQ7</accession>
<dbReference type="PANTHER" id="PTHR43317">
    <property type="entry name" value="THERMOSPERMINE SYNTHASE ACAULIS5"/>
    <property type="match status" value="1"/>
</dbReference>
<dbReference type="NCBIfam" id="NF002010">
    <property type="entry name" value="PRK00811.1"/>
    <property type="match status" value="1"/>
</dbReference>
<dbReference type="HAMAP" id="MF_00198">
    <property type="entry name" value="Spermidine_synth"/>
    <property type="match status" value="1"/>
</dbReference>
<dbReference type="InterPro" id="IPR001045">
    <property type="entry name" value="Spermi_synthase"/>
</dbReference>
<dbReference type="Pfam" id="PF17284">
    <property type="entry name" value="Spermine_synt_N"/>
    <property type="match status" value="1"/>
</dbReference>
<feature type="binding site" evidence="5">
    <location>
        <begin position="139"/>
        <end position="140"/>
    </location>
    <ligand>
        <name>S-methyl-5'-thioadenosine</name>
        <dbReference type="ChEBI" id="CHEBI:17509"/>
    </ligand>
</feature>
<dbReference type="NCBIfam" id="NF037959">
    <property type="entry name" value="MFS_SpdSyn"/>
    <property type="match status" value="1"/>
</dbReference>
<evidence type="ECO:0000256" key="6">
    <source>
        <dbReference type="PROSITE-ProRule" id="PRU00354"/>
    </source>
</evidence>
<keyword evidence="5" id="KW-0745">Spermidine biosynthesis</keyword>
<comment type="similarity">
    <text evidence="1 5">Belongs to the spermidine/spermine synthase family.</text>
</comment>
<keyword evidence="3 5" id="KW-0620">Polyamine biosynthesis</keyword>
<evidence type="ECO:0000256" key="1">
    <source>
        <dbReference type="ARBA" id="ARBA00007867"/>
    </source>
</evidence>
<name>A0A1F5REQ7_9BACT</name>
<evidence type="ECO:0000256" key="2">
    <source>
        <dbReference type="ARBA" id="ARBA00022679"/>
    </source>
</evidence>
<dbReference type="GO" id="GO:0010487">
    <property type="term" value="F:thermospermine synthase activity"/>
    <property type="evidence" value="ECO:0007669"/>
    <property type="project" value="UniProtKB-EC"/>
</dbReference>
<feature type="domain" description="PABS" evidence="7">
    <location>
        <begin position="4"/>
        <end position="239"/>
    </location>
</feature>
<dbReference type="CDD" id="cd02440">
    <property type="entry name" value="AdoMet_MTases"/>
    <property type="match status" value="1"/>
</dbReference>
<dbReference type="Gene3D" id="2.30.140.10">
    <property type="entry name" value="Spermidine synthase, tetramerisation domain"/>
    <property type="match status" value="1"/>
</dbReference>
<dbReference type="GO" id="GO:0004766">
    <property type="term" value="F:spermidine synthase activity"/>
    <property type="evidence" value="ECO:0007669"/>
    <property type="project" value="UniProtKB-UniRule"/>
</dbReference>
<organism evidence="8 9">
    <name type="scientific">Candidatus Edwardsbacteria bacterium GWF2_54_11</name>
    <dbReference type="NCBI Taxonomy" id="1817851"/>
    <lineage>
        <taxon>Bacteria</taxon>
        <taxon>Candidatus Edwardsiibacteriota</taxon>
    </lineage>
</organism>
<dbReference type="InterPro" id="IPR029063">
    <property type="entry name" value="SAM-dependent_MTases_sf"/>
</dbReference>
<evidence type="ECO:0000256" key="3">
    <source>
        <dbReference type="ARBA" id="ARBA00023115"/>
    </source>
</evidence>
<comment type="pathway">
    <text evidence="5">Amine and polyamine biosynthesis; spermidine biosynthesis; spermidine from putrescine: step 1/1.</text>
</comment>
<dbReference type="SUPFAM" id="SSF53335">
    <property type="entry name" value="S-adenosyl-L-methionine-dependent methyltransferases"/>
    <property type="match status" value="1"/>
</dbReference>
<dbReference type="FunFam" id="3.40.50.150:FF:000088">
    <property type="entry name" value="Polyamine aminopropyltransferase"/>
    <property type="match status" value="1"/>
</dbReference>
<dbReference type="PANTHER" id="PTHR43317:SF1">
    <property type="entry name" value="THERMOSPERMINE SYNTHASE ACAULIS5"/>
    <property type="match status" value="1"/>
</dbReference>
<dbReference type="InterPro" id="IPR035246">
    <property type="entry name" value="Spermidine_synt_N"/>
</dbReference>
<feature type="active site" description="Proton acceptor" evidence="5 6">
    <location>
        <position position="157"/>
    </location>
</feature>